<protein>
    <submittedName>
        <fullName evidence="2">Uncharacterized protein</fullName>
    </submittedName>
</protein>
<dbReference type="RefSeq" id="WP_090591028.1">
    <property type="nucleotide sequence ID" value="NZ_LT629688.1"/>
</dbReference>
<proteinExistence type="predicted"/>
<dbReference type="Proteomes" id="UP000198546">
    <property type="component" value="Chromosome i"/>
</dbReference>
<sequence length="110" mass="11779">MPKLTAGVVLRHPSTGQVEFLSEGSNLPEWAYDLVGEHVLDEAPPRQDATEQFNPAEHNVEAVVEYLAGLSDDDPAARDAEVARVVEAEKAGKNRSTLLEAVEGSPSTPS</sequence>
<reference evidence="2 3" key="1">
    <citation type="submission" date="2016-10" db="EMBL/GenBank/DDBJ databases">
        <authorList>
            <person name="de Groot N.N."/>
        </authorList>
    </citation>
    <scope>NUCLEOTIDE SEQUENCE [LARGE SCALE GENOMIC DNA]</scope>
    <source>
        <strain evidence="2 3">MON 2.2</strain>
    </source>
</reference>
<evidence type="ECO:0000256" key="1">
    <source>
        <dbReference type="SAM" id="MobiDB-lite"/>
    </source>
</evidence>
<organism evidence="2 3">
    <name type="scientific">Auraticoccus monumenti</name>
    <dbReference type="NCBI Taxonomy" id="675864"/>
    <lineage>
        <taxon>Bacteria</taxon>
        <taxon>Bacillati</taxon>
        <taxon>Actinomycetota</taxon>
        <taxon>Actinomycetes</taxon>
        <taxon>Propionibacteriales</taxon>
        <taxon>Propionibacteriaceae</taxon>
        <taxon>Auraticoccus</taxon>
    </lineage>
</organism>
<dbReference type="EMBL" id="LT629688">
    <property type="protein sequence ID" value="SDD41184.1"/>
    <property type="molecule type" value="Genomic_DNA"/>
</dbReference>
<gene>
    <name evidence="2" type="ORF">SAMN04489747_0895</name>
</gene>
<feature type="region of interest" description="Disordered" evidence="1">
    <location>
        <begin position="90"/>
        <end position="110"/>
    </location>
</feature>
<name>A0A1G6UIV0_9ACTN</name>
<accession>A0A1G6UIV0</accession>
<evidence type="ECO:0000313" key="2">
    <source>
        <dbReference type="EMBL" id="SDD41184.1"/>
    </source>
</evidence>
<keyword evidence="3" id="KW-1185">Reference proteome</keyword>
<evidence type="ECO:0000313" key="3">
    <source>
        <dbReference type="Proteomes" id="UP000198546"/>
    </source>
</evidence>
<dbReference type="STRING" id="675864.SAMN04489747_0895"/>
<dbReference type="AlphaFoldDB" id="A0A1G6UIV0"/>